<accession>A0A379DCK8</accession>
<proteinExistence type="predicted"/>
<dbReference type="AlphaFoldDB" id="A0A379DCK8"/>
<organism evidence="1 2">
    <name type="scientific">Peptoniphilus indolicus</name>
    <dbReference type="NCBI Taxonomy" id="33030"/>
    <lineage>
        <taxon>Bacteria</taxon>
        <taxon>Bacillati</taxon>
        <taxon>Bacillota</taxon>
        <taxon>Tissierellia</taxon>
        <taxon>Tissierellales</taxon>
        <taxon>Peptoniphilaceae</taxon>
        <taxon>Peptoniphilus</taxon>
    </lineage>
</organism>
<name>A0A379DCK8_9FIRM</name>
<protein>
    <submittedName>
        <fullName evidence="1">Uncharacterized protein</fullName>
    </submittedName>
</protein>
<gene>
    <name evidence="1" type="ORF">NCTC11088_01527</name>
</gene>
<sequence length="51" mass="5686">MFLLSLGCFKRSKGLVTKPSSMLSSMQASEVSLMLGLSEDLRLAYQLKELF</sequence>
<evidence type="ECO:0000313" key="1">
    <source>
        <dbReference type="EMBL" id="SUB75726.1"/>
    </source>
</evidence>
<reference evidence="1 2" key="1">
    <citation type="submission" date="2018-06" db="EMBL/GenBank/DDBJ databases">
        <authorList>
            <consortium name="Pathogen Informatics"/>
            <person name="Doyle S."/>
        </authorList>
    </citation>
    <scope>NUCLEOTIDE SEQUENCE [LARGE SCALE GENOMIC DNA]</scope>
    <source>
        <strain evidence="1 2">NCTC11088</strain>
    </source>
</reference>
<dbReference type="EMBL" id="UGTH01000001">
    <property type="protein sequence ID" value="SUB75726.1"/>
    <property type="molecule type" value="Genomic_DNA"/>
</dbReference>
<dbReference type="Proteomes" id="UP000254777">
    <property type="component" value="Unassembled WGS sequence"/>
</dbReference>
<evidence type="ECO:0000313" key="2">
    <source>
        <dbReference type="Proteomes" id="UP000254777"/>
    </source>
</evidence>